<organism evidence="1 2">
    <name type="scientific">Acinetobacter proteolyticus</name>
    <dbReference type="NCBI Taxonomy" id="1776741"/>
    <lineage>
        <taxon>Bacteria</taxon>
        <taxon>Pseudomonadati</taxon>
        <taxon>Pseudomonadota</taxon>
        <taxon>Gammaproteobacteria</taxon>
        <taxon>Moraxellales</taxon>
        <taxon>Moraxellaceae</taxon>
        <taxon>Acinetobacter</taxon>
    </lineage>
</organism>
<dbReference type="Proteomes" id="UP000013034">
    <property type="component" value="Unassembled WGS sequence"/>
</dbReference>
<accession>A0ABN0JE42</accession>
<keyword evidence="2" id="KW-1185">Reference proteome</keyword>
<reference evidence="1 2" key="1">
    <citation type="submission" date="2013-02" db="EMBL/GenBank/DDBJ databases">
        <title>The Genome Sequence of Acinetobacter sp. NIPH 809.</title>
        <authorList>
            <consortium name="The Broad Institute Genome Sequencing Platform"/>
            <consortium name="The Broad Institute Genome Sequencing Center for Infectious Disease"/>
            <person name="Cerqueira G."/>
            <person name="Feldgarden M."/>
            <person name="Courvalin P."/>
            <person name="Perichon B."/>
            <person name="Grillot-Courvalin C."/>
            <person name="Clermont D."/>
            <person name="Rocha E."/>
            <person name="Yoon E.-J."/>
            <person name="Nemec A."/>
            <person name="Walker B."/>
            <person name="Young S.K."/>
            <person name="Zeng Q."/>
            <person name="Gargeya S."/>
            <person name="Fitzgerald M."/>
            <person name="Haas B."/>
            <person name="Abouelleil A."/>
            <person name="Alvarado L."/>
            <person name="Arachchi H.M."/>
            <person name="Berlin A.M."/>
            <person name="Chapman S.B."/>
            <person name="Dewar J."/>
            <person name="Goldberg J."/>
            <person name="Griggs A."/>
            <person name="Gujja S."/>
            <person name="Hansen M."/>
            <person name="Howarth C."/>
            <person name="Imamovic A."/>
            <person name="Larimer J."/>
            <person name="McCowan C."/>
            <person name="Murphy C."/>
            <person name="Neiman D."/>
            <person name="Pearson M."/>
            <person name="Priest M."/>
            <person name="Roberts A."/>
            <person name="Saif S."/>
            <person name="Shea T."/>
            <person name="Sisk P."/>
            <person name="Sykes S."/>
            <person name="Wortman J."/>
            <person name="Nusbaum C."/>
            <person name="Birren B."/>
        </authorList>
    </citation>
    <scope>NUCLEOTIDE SEQUENCE [LARGE SCALE GENOMIC DNA]</scope>
    <source>
        <strain evidence="1 2">NIPH 809</strain>
    </source>
</reference>
<sequence length="96" mass="11328">MRQDRFRIERSLELPAQIDVLIQYSELEGFHFIRRLKQDFQSGANSFAQIEEALFTVYDQQHHLVAVGGLNQDPWAESNKIGRLRRFYIHPSRLSP</sequence>
<dbReference type="Gene3D" id="3.40.630.30">
    <property type="match status" value="1"/>
</dbReference>
<comment type="caution">
    <text evidence="1">The sequence shown here is derived from an EMBL/GenBank/DDBJ whole genome shotgun (WGS) entry which is preliminary data.</text>
</comment>
<name>A0ABN0JE42_9GAMM</name>
<gene>
    <name evidence="1" type="ORF">F993_01608</name>
</gene>
<dbReference type="RefSeq" id="WP_004653754.1">
    <property type="nucleotide sequence ID" value="NZ_KB849179.1"/>
</dbReference>
<evidence type="ECO:0000313" key="1">
    <source>
        <dbReference type="EMBL" id="ENU23455.1"/>
    </source>
</evidence>
<evidence type="ECO:0008006" key="3">
    <source>
        <dbReference type="Google" id="ProtNLM"/>
    </source>
</evidence>
<protein>
    <recommendedName>
        <fullName evidence="3">GNAT family N-acetyltransferase</fullName>
    </recommendedName>
</protein>
<dbReference type="EMBL" id="APOI01000015">
    <property type="protein sequence ID" value="ENU23455.1"/>
    <property type="molecule type" value="Genomic_DNA"/>
</dbReference>
<proteinExistence type="predicted"/>
<evidence type="ECO:0000313" key="2">
    <source>
        <dbReference type="Proteomes" id="UP000013034"/>
    </source>
</evidence>